<accession>A0ABW0TJV0</accession>
<sequence>MKVEKEHFTISSEYVALHVPEPLRTLSSAVHNAGFGWYRTFVNRHVDAAYNSDDAKAEMAEYLEQQGFSVMDTVGMMTAVTTEHAEVEAYEGDFGKVLIAVTAGVGNAVDVSASLTRDRQSRIGTINTWIIVNGHLADEAFIQAIITATEAKSKALQVESITDPLTGTIATGTSTDSVLVAATQQGATIPYAGPITPLGKLIGHGVYECTVRAIQVYKRAKGWTT</sequence>
<name>A0ABW0TJV0_9BACL</name>
<dbReference type="Pfam" id="PF01955">
    <property type="entry name" value="CbiZ"/>
    <property type="match status" value="1"/>
</dbReference>
<comment type="caution">
    <text evidence="1">The sequence shown here is derived from an EMBL/GenBank/DDBJ whole genome shotgun (WGS) entry which is preliminary data.</text>
</comment>
<dbReference type="RefSeq" id="WP_381433505.1">
    <property type="nucleotide sequence ID" value="NZ_JBHSNO010000005.1"/>
</dbReference>
<dbReference type="PANTHER" id="PTHR35336:SF5">
    <property type="entry name" value="ADENOSYLCOBINAMIDE AMIDOHYDROLASE"/>
    <property type="match status" value="1"/>
</dbReference>
<organism evidence="1 2">
    <name type="scientific">Sporosarcina soli</name>
    <dbReference type="NCBI Taxonomy" id="334736"/>
    <lineage>
        <taxon>Bacteria</taxon>
        <taxon>Bacillati</taxon>
        <taxon>Bacillota</taxon>
        <taxon>Bacilli</taxon>
        <taxon>Bacillales</taxon>
        <taxon>Caryophanaceae</taxon>
        <taxon>Sporosarcina</taxon>
    </lineage>
</organism>
<dbReference type="InterPro" id="IPR052209">
    <property type="entry name" value="CbiZ"/>
</dbReference>
<reference evidence="2" key="1">
    <citation type="journal article" date="2019" name="Int. J. Syst. Evol. Microbiol.">
        <title>The Global Catalogue of Microorganisms (GCM) 10K type strain sequencing project: providing services to taxonomists for standard genome sequencing and annotation.</title>
        <authorList>
            <consortium name="The Broad Institute Genomics Platform"/>
            <consortium name="The Broad Institute Genome Sequencing Center for Infectious Disease"/>
            <person name="Wu L."/>
            <person name="Ma J."/>
        </authorList>
    </citation>
    <scope>NUCLEOTIDE SEQUENCE [LARGE SCALE GENOMIC DNA]</scope>
    <source>
        <strain evidence="2">CGMCC 4.1434</strain>
    </source>
</reference>
<proteinExistence type="predicted"/>
<dbReference type="PANTHER" id="PTHR35336">
    <property type="entry name" value="ADENOSYLCOBINAMIDE AMIDOHYDROLASE"/>
    <property type="match status" value="1"/>
</dbReference>
<dbReference type="Proteomes" id="UP001596109">
    <property type="component" value="Unassembled WGS sequence"/>
</dbReference>
<dbReference type="EMBL" id="JBHSNO010000005">
    <property type="protein sequence ID" value="MFC5589209.1"/>
    <property type="molecule type" value="Genomic_DNA"/>
</dbReference>
<dbReference type="InterPro" id="IPR002808">
    <property type="entry name" value="AdoCbi_amidolase"/>
</dbReference>
<evidence type="ECO:0000313" key="1">
    <source>
        <dbReference type="EMBL" id="MFC5589209.1"/>
    </source>
</evidence>
<protein>
    <submittedName>
        <fullName evidence="1">Adenosylcobinamide amidohydrolase</fullName>
    </submittedName>
</protein>
<evidence type="ECO:0000313" key="2">
    <source>
        <dbReference type="Proteomes" id="UP001596109"/>
    </source>
</evidence>
<keyword evidence="2" id="KW-1185">Reference proteome</keyword>
<gene>
    <name evidence="1" type="ORF">ACFPRA_09940</name>
</gene>